<reference evidence="2 3" key="1">
    <citation type="submission" date="2017-10" db="EMBL/GenBank/DDBJ databases">
        <title>Bacillus sp. nov., a halophilic bacterium isolated from a Yangshapao Lake.</title>
        <authorList>
            <person name="Wang H."/>
        </authorList>
    </citation>
    <scope>NUCLEOTIDE SEQUENCE [LARGE SCALE GENOMIC DNA]</scope>
    <source>
        <strain evidence="2 3">YSP-3</strain>
    </source>
</reference>
<dbReference type="EMBL" id="PDOF01000001">
    <property type="protein sequence ID" value="PYZ97841.1"/>
    <property type="molecule type" value="Genomic_DNA"/>
</dbReference>
<dbReference type="Pfam" id="PF06335">
    <property type="entry name" value="DUF1054"/>
    <property type="match status" value="1"/>
</dbReference>
<comment type="similarity">
    <text evidence="1">Belongs to the UPF0637 family.</text>
</comment>
<dbReference type="Proteomes" id="UP000248066">
    <property type="component" value="Unassembled WGS sequence"/>
</dbReference>
<dbReference type="InterPro" id="IPR009403">
    <property type="entry name" value="UPF0637"/>
</dbReference>
<dbReference type="AlphaFoldDB" id="A0A2W0HAB1"/>
<organism evidence="2 3">
    <name type="scientific">Alteribacter lacisalsi</name>
    <dbReference type="NCBI Taxonomy" id="2045244"/>
    <lineage>
        <taxon>Bacteria</taxon>
        <taxon>Bacillati</taxon>
        <taxon>Bacillota</taxon>
        <taxon>Bacilli</taxon>
        <taxon>Bacillales</taxon>
        <taxon>Bacillaceae</taxon>
        <taxon>Alteribacter</taxon>
    </lineage>
</organism>
<dbReference type="OrthoDB" id="9812818at2"/>
<dbReference type="Gene3D" id="3.30.930.20">
    <property type="entry name" value="Protein of unknown function DUF1054"/>
    <property type="match status" value="1"/>
</dbReference>
<evidence type="ECO:0000256" key="1">
    <source>
        <dbReference type="HAMAP-Rule" id="MF_01851"/>
    </source>
</evidence>
<evidence type="ECO:0000313" key="2">
    <source>
        <dbReference type="EMBL" id="PYZ97841.1"/>
    </source>
</evidence>
<sequence>MRFHGFTEEDFDVFSIEGLEPRMEAIKETVRPKLEDLGDHFAAWFTNKTGEEMFPHVAKHARRKVNPPDDTWVAVAHSKRGYKKLPHFQIGLFGSHVFVWFAVIYESPVKGTFARLLKEQKEELISHIPTDFVWSADHTKPEAVAQSNLSDEDFAALLDRLETVKKAELLCGKHFSRTDPVLADKDQFLRKVEQTFETVLPLYRIARQAEEK</sequence>
<accession>A0A2W0HAB1</accession>
<keyword evidence="3" id="KW-1185">Reference proteome</keyword>
<protein>
    <recommendedName>
        <fullName evidence="1">UPF0637 protein CR205_04405</fullName>
    </recommendedName>
</protein>
<dbReference type="PIRSF" id="PIRSF021332">
    <property type="entry name" value="DUF1054"/>
    <property type="match status" value="1"/>
</dbReference>
<proteinExistence type="inferred from homology"/>
<dbReference type="SUPFAM" id="SSF142913">
    <property type="entry name" value="YktB/PF0168-like"/>
    <property type="match status" value="1"/>
</dbReference>
<gene>
    <name evidence="2" type="ORF">CR205_04405</name>
</gene>
<dbReference type="RefSeq" id="WP_110517330.1">
    <property type="nucleotide sequence ID" value="NZ_PDOF01000001.1"/>
</dbReference>
<name>A0A2W0HAB1_9BACI</name>
<comment type="caution">
    <text evidence="2">The sequence shown here is derived from an EMBL/GenBank/DDBJ whole genome shotgun (WGS) entry which is preliminary data.</text>
</comment>
<evidence type="ECO:0000313" key="3">
    <source>
        <dbReference type="Proteomes" id="UP000248066"/>
    </source>
</evidence>
<dbReference type="HAMAP" id="MF_01851">
    <property type="entry name" value="UPF0637"/>
    <property type="match status" value="1"/>
</dbReference>
<dbReference type="InterPro" id="IPR053707">
    <property type="entry name" value="UPF0637_domain_sf"/>
</dbReference>